<gene>
    <name evidence="1" type="ORF">Cha6605_1300</name>
</gene>
<evidence type="ECO:0000313" key="1">
    <source>
        <dbReference type="EMBL" id="AFY92495.1"/>
    </source>
</evidence>
<protein>
    <submittedName>
        <fullName evidence="1">Uncharacterized protein</fullName>
    </submittedName>
</protein>
<dbReference type="KEGG" id="cmp:Cha6605_1300"/>
<dbReference type="AlphaFoldDB" id="K9UCD1"/>
<dbReference type="Proteomes" id="UP000010366">
    <property type="component" value="Chromosome"/>
</dbReference>
<dbReference type="RefSeq" id="WP_015158679.1">
    <property type="nucleotide sequence ID" value="NC_019697.1"/>
</dbReference>
<dbReference type="OrthoDB" id="495744at2"/>
<reference evidence="1 2" key="1">
    <citation type="submission" date="2012-05" db="EMBL/GenBank/DDBJ databases">
        <title>Finished chromosome of genome of Chamaesiphon sp. PCC 6605.</title>
        <authorList>
            <consortium name="US DOE Joint Genome Institute"/>
            <person name="Gugger M."/>
            <person name="Coursin T."/>
            <person name="Rippka R."/>
            <person name="Tandeau De Marsac N."/>
            <person name="Huntemann M."/>
            <person name="Wei C.-L."/>
            <person name="Han J."/>
            <person name="Detter J.C."/>
            <person name="Han C."/>
            <person name="Tapia R."/>
            <person name="Chen A."/>
            <person name="Kyrpides N."/>
            <person name="Mavromatis K."/>
            <person name="Markowitz V."/>
            <person name="Szeto E."/>
            <person name="Ivanova N."/>
            <person name="Pagani I."/>
            <person name="Pati A."/>
            <person name="Goodwin L."/>
            <person name="Nordberg H.P."/>
            <person name="Cantor M.N."/>
            <person name="Hua S.X."/>
            <person name="Woyke T."/>
            <person name="Kerfeld C.A."/>
        </authorList>
    </citation>
    <scope>NUCLEOTIDE SEQUENCE [LARGE SCALE GENOMIC DNA]</scope>
    <source>
        <strain evidence="2">ATCC 27169 / PCC 6605</strain>
    </source>
</reference>
<proteinExistence type="predicted"/>
<keyword evidence="2" id="KW-1185">Reference proteome</keyword>
<sequence length="135" mass="15923">MGDSKRRKQLDPNWQKNRHPRYKVSKVRMITREIDLERDADEVPSCGADDMREIKQKYEREGRGVALSVEGHSELAYLPKEKLINELFINNEWEREVLSAKMTQIIDSYDPQTEFITLVASKKVDEYMVLTTQFE</sequence>
<dbReference type="EMBL" id="CP003600">
    <property type="protein sequence ID" value="AFY92495.1"/>
    <property type="molecule type" value="Genomic_DNA"/>
</dbReference>
<evidence type="ECO:0000313" key="2">
    <source>
        <dbReference type="Proteomes" id="UP000010366"/>
    </source>
</evidence>
<name>K9UCD1_CHAP6</name>
<organism evidence="1 2">
    <name type="scientific">Chamaesiphon minutus (strain ATCC 27169 / PCC 6605)</name>
    <dbReference type="NCBI Taxonomy" id="1173020"/>
    <lineage>
        <taxon>Bacteria</taxon>
        <taxon>Bacillati</taxon>
        <taxon>Cyanobacteriota</taxon>
        <taxon>Cyanophyceae</taxon>
        <taxon>Gomontiellales</taxon>
        <taxon>Chamaesiphonaceae</taxon>
        <taxon>Chamaesiphon</taxon>
    </lineage>
</organism>
<dbReference type="HOGENOM" id="CLU_1882026_0_0_3"/>
<accession>K9UCD1</accession>